<dbReference type="GO" id="GO:0051537">
    <property type="term" value="F:2 iron, 2 sulfur cluster binding"/>
    <property type="evidence" value="ECO:0007669"/>
    <property type="project" value="UniProtKB-KW"/>
</dbReference>
<feature type="modified residue" description="N6-(pyridoxal phosphate)lysine" evidence="9">
    <location>
        <position position="265"/>
    </location>
</feature>
<dbReference type="PANTHER" id="PTHR42684">
    <property type="entry name" value="ADENOSYLMETHIONINE-8-AMINO-7-OXONONANOATE AMINOTRANSFERASE"/>
    <property type="match status" value="1"/>
</dbReference>
<comment type="cofactor">
    <cofactor evidence="1 9">
        <name>pyridoxal 5'-phosphate</name>
        <dbReference type="ChEBI" id="CHEBI:597326"/>
    </cofactor>
</comment>
<dbReference type="InterPro" id="IPR015421">
    <property type="entry name" value="PyrdxlP-dep_Trfase_major"/>
</dbReference>
<dbReference type="SUPFAM" id="SSF53383">
    <property type="entry name" value="PLP-dependent transferases"/>
    <property type="match status" value="1"/>
</dbReference>
<comment type="subunit">
    <text evidence="9">Homodimer.</text>
</comment>
<keyword evidence="7 9" id="KW-0663">Pyridoxal phosphate</keyword>
<evidence type="ECO:0000256" key="2">
    <source>
        <dbReference type="ARBA" id="ARBA00005063"/>
    </source>
</evidence>
<evidence type="ECO:0000256" key="5">
    <source>
        <dbReference type="ARBA" id="ARBA00022691"/>
    </source>
</evidence>
<dbReference type="GO" id="GO:0030170">
    <property type="term" value="F:pyridoxal phosphate binding"/>
    <property type="evidence" value="ECO:0007669"/>
    <property type="project" value="UniProtKB-UniRule"/>
</dbReference>
<dbReference type="PANTHER" id="PTHR42684:SF3">
    <property type="entry name" value="ADENOSYLMETHIONINE-8-AMINO-7-OXONONANOATE AMINOTRANSFERASE"/>
    <property type="match status" value="1"/>
</dbReference>
<reference evidence="10" key="1">
    <citation type="submission" date="2021-04" db="EMBL/GenBank/DDBJ databases">
        <authorList>
            <person name="Rodrigo-Torres L."/>
            <person name="Arahal R. D."/>
            <person name="Lucena T."/>
        </authorList>
    </citation>
    <scope>NUCLEOTIDE SEQUENCE</scope>
    <source>
        <strain evidence="10">AS29M-1</strain>
    </source>
</reference>
<dbReference type="NCBIfam" id="TIGR00508">
    <property type="entry name" value="bioA"/>
    <property type="match status" value="1"/>
</dbReference>
<name>A0A916NC69_9FLAO</name>
<evidence type="ECO:0000256" key="9">
    <source>
        <dbReference type="HAMAP-Rule" id="MF_00834"/>
    </source>
</evidence>
<dbReference type="CDD" id="cd00610">
    <property type="entry name" value="OAT_like"/>
    <property type="match status" value="1"/>
</dbReference>
<dbReference type="InterPro" id="IPR015422">
    <property type="entry name" value="PyrdxlP-dep_Trfase_small"/>
</dbReference>
<accession>A0A916NC69</accession>
<comment type="catalytic activity">
    <reaction evidence="8 9">
        <text>(8S)-8-amino-7-oxononanoate + S-adenosyl-L-methionine = S-adenosyl-4-methylsulfanyl-2-oxobutanoate + (7R,8S)-7,8-diammoniononanoate</text>
        <dbReference type="Rhea" id="RHEA:16861"/>
        <dbReference type="ChEBI" id="CHEBI:16490"/>
        <dbReference type="ChEBI" id="CHEBI:59789"/>
        <dbReference type="ChEBI" id="CHEBI:149468"/>
        <dbReference type="ChEBI" id="CHEBI:149469"/>
        <dbReference type="EC" id="2.6.1.62"/>
    </reaction>
</comment>
<dbReference type="Gene3D" id="3.90.1150.10">
    <property type="entry name" value="Aspartate Aminotransferase, domain 1"/>
    <property type="match status" value="1"/>
</dbReference>
<dbReference type="RefSeq" id="WP_258542134.1">
    <property type="nucleotide sequence ID" value="NZ_OU015584.1"/>
</dbReference>
<dbReference type="HAMAP" id="MF_00834">
    <property type="entry name" value="BioA"/>
    <property type="match status" value="1"/>
</dbReference>
<feature type="binding site" evidence="9">
    <location>
        <position position="142"/>
    </location>
    <ligand>
        <name>substrate</name>
    </ligand>
</feature>
<dbReference type="GO" id="GO:0004015">
    <property type="term" value="F:adenosylmethionine-8-amino-7-oxononanoate transaminase activity"/>
    <property type="evidence" value="ECO:0007669"/>
    <property type="project" value="UniProtKB-UniRule"/>
</dbReference>
<keyword evidence="9" id="KW-0963">Cytoplasm</keyword>
<comment type="subcellular location">
    <subcellularLocation>
        <location evidence="9">Cytoplasm</location>
    </subcellularLocation>
</comment>
<evidence type="ECO:0000256" key="4">
    <source>
        <dbReference type="ARBA" id="ARBA00022679"/>
    </source>
</evidence>
<sequence length="423" mass="47448">MSRLKEKDKALIWHPFNQMKGADIMPITRAEGVYLYDESGKAYIDAFSSWWVNIHGHSHPYIAEAIARQAKKMEHVAFGGFTHEPAIDFSERLLNLLPNKFSKVFFSDNGSTSTEVALKMTMQYHYNKNQEKPVFVALENGYHGDTFGSMCVTARGGFNEPFEQYMFDVSYIPAPTLNNEEEVLSKVKELCKSGRVAGFIFEPLVQGAGGMLMHDASALSKVIQLFQNHGALCIADEVMTGMGRTGKMFAIEHLDIAPDIICISKGITGGFLPLGLTVVSSEVYDAFYSDEARHTFLHGHSYTGNTIVCASAVANLQLFEQENTLQKIKDLEQRLIEFKQPFMDHPKVRDARQLGCIVAIELEAEGETSYFNTKGKDAYAFLLERGVVMRPLGNVMVLIPPYCISQKDLDKIQNELLNYLSEY</sequence>
<comment type="similarity">
    <text evidence="9">Belongs to the class-III pyridoxal-phosphate-dependent aminotransferase family. BioA subfamily.</text>
</comment>
<feature type="binding site" evidence="9">
    <location>
        <position position="265"/>
    </location>
    <ligand>
        <name>substrate</name>
    </ligand>
</feature>
<dbReference type="PROSITE" id="PS00600">
    <property type="entry name" value="AA_TRANSFER_CLASS_3"/>
    <property type="match status" value="1"/>
</dbReference>
<organism evidence="10 11">
    <name type="scientific">Parvicella tangerina</name>
    <dbReference type="NCBI Taxonomy" id="2829795"/>
    <lineage>
        <taxon>Bacteria</taxon>
        <taxon>Pseudomonadati</taxon>
        <taxon>Bacteroidota</taxon>
        <taxon>Flavobacteriia</taxon>
        <taxon>Flavobacteriales</taxon>
        <taxon>Parvicellaceae</taxon>
        <taxon>Parvicella</taxon>
    </lineage>
</organism>
<evidence type="ECO:0000256" key="8">
    <source>
        <dbReference type="ARBA" id="ARBA00048449"/>
    </source>
</evidence>
<dbReference type="InterPro" id="IPR015424">
    <property type="entry name" value="PyrdxlP-dep_Trfase"/>
</dbReference>
<feature type="site" description="Participates in the substrate recognition with KAPA and in a stacking interaction with the adenine ring of SAM" evidence="9">
    <location>
        <position position="16"/>
    </location>
</feature>
<dbReference type="NCBIfam" id="NF004624">
    <property type="entry name" value="PRK05964.1"/>
    <property type="match status" value="1"/>
</dbReference>
<keyword evidence="11" id="KW-1185">Reference proteome</keyword>
<keyword evidence="5 9" id="KW-0949">S-adenosyl-L-methionine</keyword>
<dbReference type="GO" id="GO:0005737">
    <property type="term" value="C:cytoplasm"/>
    <property type="evidence" value="ECO:0007669"/>
    <property type="project" value="UniProtKB-SubCell"/>
</dbReference>
<keyword evidence="3 9" id="KW-0032">Aminotransferase</keyword>
<dbReference type="FunFam" id="3.40.640.10:FF:000004">
    <property type="entry name" value="Acetylornithine aminotransferase"/>
    <property type="match status" value="1"/>
</dbReference>
<feature type="binding site" evidence="9">
    <location>
        <position position="390"/>
    </location>
    <ligand>
        <name>substrate</name>
    </ligand>
</feature>
<feature type="binding site" evidence="9">
    <location>
        <begin position="300"/>
        <end position="301"/>
    </location>
    <ligand>
        <name>pyridoxal 5'-phosphate</name>
        <dbReference type="ChEBI" id="CHEBI:597326"/>
    </ligand>
</feature>
<dbReference type="Proteomes" id="UP000683507">
    <property type="component" value="Chromosome"/>
</dbReference>
<evidence type="ECO:0000256" key="6">
    <source>
        <dbReference type="ARBA" id="ARBA00022756"/>
    </source>
</evidence>
<evidence type="ECO:0000313" key="10">
    <source>
        <dbReference type="EMBL" id="CAG5082493.1"/>
    </source>
</evidence>
<dbReference type="GO" id="GO:0004141">
    <property type="term" value="F:dethiobiotin synthase activity"/>
    <property type="evidence" value="ECO:0007669"/>
    <property type="project" value="TreeGrafter"/>
</dbReference>
<feature type="binding site" evidence="9">
    <location>
        <position position="299"/>
    </location>
    <ligand>
        <name>substrate</name>
    </ligand>
</feature>
<feature type="binding site" evidence="9">
    <location>
        <position position="50"/>
    </location>
    <ligand>
        <name>substrate</name>
    </ligand>
</feature>
<keyword evidence="4 9" id="KW-0808">Transferase</keyword>
<feature type="binding site" evidence="9">
    <location>
        <position position="236"/>
    </location>
    <ligand>
        <name>pyridoxal 5'-phosphate</name>
        <dbReference type="ChEBI" id="CHEBI:597326"/>
    </ligand>
</feature>
<keyword evidence="6 9" id="KW-0093">Biotin biosynthesis</keyword>
<evidence type="ECO:0000256" key="7">
    <source>
        <dbReference type="ARBA" id="ARBA00022898"/>
    </source>
</evidence>
<protein>
    <recommendedName>
        <fullName evidence="9">Adenosylmethionine-8-amino-7-oxononanoate aminotransferase</fullName>
        <ecNumber evidence="9">2.6.1.62</ecNumber>
    </recommendedName>
    <alternativeName>
        <fullName evidence="9">7,8-diamino-pelargonic acid aminotransferase</fullName>
        <shortName evidence="9">DAPA AT</shortName>
        <shortName evidence="9">DAPA aminotransferase</shortName>
    </alternativeName>
    <alternativeName>
        <fullName evidence="9">7,8-diaminononanoate synthase</fullName>
        <shortName evidence="9">DANS</shortName>
    </alternativeName>
    <alternativeName>
        <fullName evidence="9">Diaminopelargonic acid synthase</fullName>
    </alternativeName>
</protein>
<feature type="binding site" evidence="9">
    <location>
        <begin position="110"/>
        <end position="111"/>
    </location>
    <ligand>
        <name>pyridoxal 5'-phosphate</name>
        <dbReference type="ChEBI" id="CHEBI:597326"/>
    </ligand>
</feature>
<comment type="function">
    <text evidence="9">Catalyzes the transfer of the alpha-amino group from S-adenosyl-L-methionine (SAM) to 7-keto-8-aminopelargonic acid (KAPA) to form 7,8-diaminopelargonic acid (DAPA). It is the only aminotransferase known to utilize SAM as an amino donor.</text>
</comment>
<dbReference type="KEGG" id="ptan:CRYO30217_01933"/>
<proteinExistence type="inferred from homology"/>
<dbReference type="GO" id="GO:0009102">
    <property type="term" value="P:biotin biosynthetic process"/>
    <property type="evidence" value="ECO:0007669"/>
    <property type="project" value="UniProtKB-UniRule"/>
</dbReference>
<dbReference type="InterPro" id="IPR005815">
    <property type="entry name" value="BioA"/>
</dbReference>
<gene>
    <name evidence="9 10" type="primary">bioA</name>
    <name evidence="10" type="ORF">CRYO30217_01933</name>
</gene>
<dbReference type="InterPro" id="IPR049704">
    <property type="entry name" value="Aminotrans_3_PPA_site"/>
</dbReference>
<dbReference type="Pfam" id="PF00202">
    <property type="entry name" value="Aminotran_3"/>
    <property type="match status" value="1"/>
</dbReference>
<evidence type="ECO:0000313" key="11">
    <source>
        <dbReference type="Proteomes" id="UP000683507"/>
    </source>
</evidence>
<dbReference type="InterPro" id="IPR005814">
    <property type="entry name" value="Aminotrans_3"/>
</dbReference>
<dbReference type="EMBL" id="OU015584">
    <property type="protein sequence ID" value="CAG5082493.1"/>
    <property type="molecule type" value="Genomic_DNA"/>
</dbReference>
<comment type="pathway">
    <text evidence="2 9">Cofactor biosynthesis; biotin biosynthesis; 7,8-diaminononanoate from 8-amino-7-oxononanoate (SAM route): step 1/1.</text>
</comment>
<evidence type="ECO:0000256" key="3">
    <source>
        <dbReference type="ARBA" id="ARBA00022576"/>
    </source>
</evidence>
<evidence type="ECO:0000256" key="1">
    <source>
        <dbReference type="ARBA" id="ARBA00001933"/>
    </source>
</evidence>
<dbReference type="AlphaFoldDB" id="A0A916NC69"/>
<dbReference type="EC" id="2.6.1.62" evidence="9"/>
<dbReference type="Gene3D" id="3.40.640.10">
    <property type="entry name" value="Type I PLP-dependent aspartate aminotransferase-like (Major domain)"/>
    <property type="match status" value="1"/>
</dbReference>